<comment type="similarity">
    <text evidence="2">Belongs to the UPF0719 family.</text>
</comment>
<evidence type="ECO:0000256" key="5">
    <source>
        <dbReference type="ARBA" id="ARBA00022989"/>
    </source>
</evidence>
<feature type="transmembrane region" description="Helical" evidence="7">
    <location>
        <begin position="195"/>
        <end position="216"/>
    </location>
</feature>
<dbReference type="OrthoDB" id="6397734at2"/>
<feature type="transmembrane region" description="Helical" evidence="7">
    <location>
        <begin position="153"/>
        <end position="175"/>
    </location>
</feature>
<dbReference type="Pfam" id="PF03994">
    <property type="entry name" value="DUF350"/>
    <property type="match status" value="2"/>
</dbReference>
<dbReference type="Proteomes" id="UP000294832">
    <property type="component" value="Unassembled WGS sequence"/>
</dbReference>
<sequence length="299" mass="31797">MTLFQEFGITSQLAGILAIDLGIAVILLALMRYMQGWSVKVNSNEELAVRDNFAFGISTAGAVAALGIVLTGAITGAAAHSYVQEAIGMSAYGICGLVLIKLGRFLHDKIALNQFDKDALVLKGNISVAIVDAAAAIATALVIRAVLLWAEDLTLNTFIAIFSAFAVSQLMLVLLTRGLEIAYSRRNQGASLQQALVEGNTALALRHAGTMIAMGLSFNAASHFMDYAPTAYISNLLGWLLFSIIMLLVLTLLTKVVKWLVLAKIDLSEEVERQLNIGLASVEMAISIAVALILTGLMA</sequence>
<feature type="transmembrane region" description="Helical" evidence="7">
    <location>
        <begin position="236"/>
        <end position="254"/>
    </location>
</feature>
<gene>
    <name evidence="8" type="ORF">EDC91_103104</name>
</gene>
<dbReference type="GO" id="GO:0005886">
    <property type="term" value="C:plasma membrane"/>
    <property type="evidence" value="ECO:0007669"/>
    <property type="project" value="UniProtKB-SubCell"/>
</dbReference>
<organism evidence="8 9">
    <name type="scientific">Shewanella fodinae</name>
    <dbReference type="NCBI Taxonomy" id="552357"/>
    <lineage>
        <taxon>Bacteria</taxon>
        <taxon>Pseudomonadati</taxon>
        <taxon>Pseudomonadota</taxon>
        <taxon>Gammaproteobacteria</taxon>
        <taxon>Alteromonadales</taxon>
        <taxon>Shewanellaceae</taxon>
        <taxon>Shewanella</taxon>
    </lineage>
</organism>
<dbReference type="EMBL" id="SLWF01000003">
    <property type="protein sequence ID" value="TCN88923.1"/>
    <property type="molecule type" value="Genomic_DNA"/>
</dbReference>
<evidence type="ECO:0000256" key="7">
    <source>
        <dbReference type="SAM" id="Phobius"/>
    </source>
</evidence>
<feature type="transmembrane region" description="Helical" evidence="7">
    <location>
        <begin position="12"/>
        <end position="31"/>
    </location>
</feature>
<feature type="transmembrane region" description="Helical" evidence="7">
    <location>
        <begin position="52"/>
        <end position="74"/>
    </location>
</feature>
<name>A0A4R2FG60_9GAMM</name>
<dbReference type="AlphaFoldDB" id="A0A4R2FG60"/>
<evidence type="ECO:0000256" key="4">
    <source>
        <dbReference type="ARBA" id="ARBA00022692"/>
    </source>
</evidence>
<keyword evidence="3" id="KW-1003">Cell membrane</keyword>
<evidence type="ECO:0000313" key="9">
    <source>
        <dbReference type="Proteomes" id="UP000294832"/>
    </source>
</evidence>
<dbReference type="RefSeq" id="WP_133037863.1">
    <property type="nucleotide sequence ID" value="NZ_BMXW01000015.1"/>
</dbReference>
<keyword evidence="4 7" id="KW-0812">Transmembrane</keyword>
<accession>A0A4R2FG60</accession>
<keyword evidence="9" id="KW-1185">Reference proteome</keyword>
<evidence type="ECO:0000256" key="1">
    <source>
        <dbReference type="ARBA" id="ARBA00004651"/>
    </source>
</evidence>
<feature type="transmembrane region" description="Helical" evidence="7">
    <location>
        <begin position="275"/>
        <end position="298"/>
    </location>
</feature>
<proteinExistence type="inferred from homology"/>
<evidence type="ECO:0000313" key="8">
    <source>
        <dbReference type="EMBL" id="TCN88923.1"/>
    </source>
</evidence>
<reference evidence="8 9" key="1">
    <citation type="submission" date="2019-03" db="EMBL/GenBank/DDBJ databases">
        <title>Freshwater and sediment microbial communities from various areas in North America, analyzing microbe dynamics in response to fracking.</title>
        <authorList>
            <person name="Lamendella R."/>
        </authorList>
    </citation>
    <scope>NUCLEOTIDE SEQUENCE [LARGE SCALE GENOMIC DNA]</scope>
    <source>
        <strain evidence="8 9">74A</strain>
    </source>
</reference>
<keyword evidence="5 7" id="KW-1133">Transmembrane helix</keyword>
<comment type="caution">
    <text evidence="8">The sequence shown here is derived from an EMBL/GenBank/DDBJ whole genome shotgun (WGS) entry which is preliminary data.</text>
</comment>
<evidence type="ECO:0000256" key="2">
    <source>
        <dbReference type="ARBA" id="ARBA00005779"/>
    </source>
</evidence>
<evidence type="ECO:0000256" key="3">
    <source>
        <dbReference type="ARBA" id="ARBA00022475"/>
    </source>
</evidence>
<dbReference type="PANTHER" id="PTHR40043">
    <property type="entry name" value="UPF0719 INNER MEMBRANE PROTEIN YJFL"/>
    <property type="match status" value="1"/>
</dbReference>
<feature type="transmembrane region" description="Helical" evidence="7">
    <location>
        <begin position="126"/>
        <end position="147"/>
    </location>
</feature>
<comment type="subcellular location">
    <subcellularLocation>
        <location evidence="1">Cell membrane</location>
        <topology evidence="1">Multi-pass membrane protein</topology>
    </subcellularLocation>
</comment>
<protein>
    <submittedName>
        <fullName evidence="8">Uncharacterized protein DUF350</fullName>
    </submittedName>
</protein>
<keyword evidence="6 7" id="KW-0472">Membrane</keyword>
<feature type="transmembrane region" description="Helical" evidence="7">
    <location>
        <begin position="86"/>
        <end position="106"/>
    </location>
</feature>
<evidence type="ECO:0000256" key="6">
    <source>
        <dbReference type="ARBA" id="ARBA00023136"/>
    </source>
</evidence>
<dbReference type="InterPro" id="IPR007140">
    <property type="entry name" value="DUF350"/>
</dbReference>
<dbReference type="PANTHER" id="PTHR40043:SF1">
    <property type="entry name" value="UPF0719 INNER MEMBRANE PROTEIN YJFL"/>
    <property type="match status" value="1"/>
</dbReference>